<dbReference type="PANTHER" id="PTHR48081">
    <property type="entry name" value="AB HYDROLASE SUPERFAMILY PROTEIN C4A8.06C"/>
    <property type="match status" value="1"/>
</dbReference>
<keyword evidence="1" id="KW-0378">Hydrolase</keyword>
<dbReference type="RefSeq" id="WP_171991770.1">
    <property type="nucleotide sequence ID" value="NZ_FSRU01000003.1"/>
</dbReference>
<accession>A0A1N6LFE3</accession>
<keyword evidence="4" id="KW-1185">Reference proteome</keyword>
<sequence>MTERKPFDAAVRRFLDEQAVATGALPPAMTSEEQVRMARGFMMRALESRVSIAGLPNGVETRDVEIAAGLGARVYVPPGDSASRPVVVYTHGGGWVVGAVATVDPFCRLLSEAAGVIIVSVEYRLAPEHPYPAALDDTLAAFEWVAEHAHEWGGDASRLALGGDSAGANLAAVIANRICSVAPVKEHAQALRALLLLYPVTDHPSADHPSYAENASGFGLEANLMRWFWTQYAPGVSADDPSIAPLRLREVPALPPTLVTTAHYDVLRDEGIAYAEKLKAAGVAVSHLHAPDMGHNFPVTPSQVARFPQGVETLGEIADWLRETLVVRQVR</sequence>
<gene>
    <name evidence="3" type="ORF">SAMN05444165_7032</name>
</gene>
<dbReference type="GO" id="GO:0016787">
    <property type="term" value="F:hydrolase activity"/>
    <property type="evidence" value="ECO:0007669"/>
    <property type="project" value="UniProtKB-KW"/>
</dbReference>
<proteinExistence type="predicted"/>
<dbReference type="SUPFAM" id="SSF53474">
    <property type="entry name" value="alpha/beta-Hydrolases"/>
    <property type="match status" value="1"/>
</dbReference>
<dbReference type="Gene3D" id="3.40.50.1820">
    <property type="entry name" value="alpha/beta hydrolase"/>
    <property type="match status" value="1"/>
</dbReference>
<dbReference type="EMBL" id="FSRU01000003">
    <property type="protein sequence ID" value="SIO67361.1"/>
    <property type="molecule type" value="Genomic_DNA"/>
</dbReference>
<dbReference type="Proteomes" id="UP000185151">
    <property type="component" value="Unassembled WGS sequence"/>
</dbReference>
<evidence type="ECO:0000259" key="2">
    <source>
        <dbReference type="Pfam" id="PF07859"/>
    </source>
</evidence>
<evidence type="ECO:0000313" key="3">
    <source>
        <dbReference type="EMBL" id="SIO67361.1"/>
    </source>
</evidence>
<evidence type="ECO:0000313" key="4">
    <source>
        <dbReference type="Proteomes" id="UP000185151"/>
    </source>
</evidence>
<dbReference type="InterPro" id="IPR029058">
    <property type="entry name" value="AB_hydrolase_fold"/>
</dbReference>
<dbReference type="InterPro" id="IPR013094">
    <property type="entry name" value="AB_hydrolase_3"/>
</dbReference>
<protein>
    <submittedName>
        <fullName evidence="3">Acetyl esterase</fullName>
    </submittedName>
</protein>
<name>A0A1N6LFE3_9BURK</name>
<organism evidence="3 4">
    <name type="scientific">Paraburkholderia phenazinium</name>
    <dbReference type="NCBI Taxonomy" id="60549"/>
    <lineage>
        <taxon>Bacteria</taxon>
        <taxon>Pseudomonadati</taxon>
        <taxon>Pseudomonadota</taxon>
        <taxon>Betaproteobacteria</taxon>
        <taxon>Burkholderiales</taxon>
        <taxon>Burkholderiaceae</taxon>
        <taxon>Paraburkholderia</taxon>
    </lineage>
</organism>
<dbReference type="InterPro" id="IPR050300">
    <property type="entry name" value="GDXG_lipolytic_enzyme"/>
</dbReference>
<feature type="domain" description="Alpha/beta hydrolase fold-3" evidence="2">
    <location>
        <begin position="87"/>
        <end position="297"/>
    </location>
</feature>
<reference evidence="3 4" key="1">
    <citation type="submission" date="2016-11" db="EMBL/GenBank/DDBJ databases">
        <authorList>
            <person name="Jaros S."/>
            <person name="Januszkiewicz K."/>
            <person name="Wedrychowicz H."/>
        </authorList>
    </citation>
    <scope>NUCLEOTIDE SEQUENCE [LARGE SCALE GENOMIC DNA]</scope>
    <source>
        <strain evidence="3 4">GAS95</strain>
    </source>
</reference>
<dbReference type="Pfam" id="PF07859">
    <property type="entry name" value="Abhydrolase_3"/>
    <property type="match status" value="1"/>
</dbReference>
<dbReference type="PANTHER" id="PTHR48081:SF8">
    <property type="entry name" value="ALPHA_BETA HYDROLASE FOLD-3 DOMAIN-CONTAINING PROTEIN-RELATED"/>
    <property type="match status" value="1"/>
</dbReference>
<evidence type="ECO:0000256" key="1">
    <source>
        <dbReference type="ARBA" id="ARBA00022801"/>
    </source>
</evidence>
<dbReference type="AlphaFoldDB" id="A0A1N6LFE3"/>